<dbReference type="Proteomes" id="UP000305751">
    <property type="component" value="Unassembled WGS sequence"/>
</dbReference>
<protein>
    <recommendedName>
        <fullName evidence="3">BACON domain-containing protein</fullName>
    </recommendedName>
</protein>
<dbReference type="InterPro" id="IPR013783">
    <property type="entry name" value="Ig-like_fold"/>
</dbReference>
<dbReference type="Gene3D" id="2.60.40.10">
    <property type="entry name" value="Immunoglobulins"/>
    <property type="match status" value="1"/>
</dbReference>
<feature type="domain" description="BACON" evidence="3">
    <location>
        <begin position="322"/>
        <end position="380"/>
    </location>
</feature>
<dbReference type="CDD" id="cd14948">
    <property type="entry name" value="BACON"/>
    <property type="match status" value="1"/>
</dbReference>
<gene>
    <name evidence="4" type="ORF">E5356_07185</name>
</gene>
<evidence type="ECO:0000313" key="5">
    <source>
        <dbReference type="Proteomes" id="UP000305751"/>
    </source>
</evidence>
<reference evidence="4 5" key="1">
    <citation type="submission" date="2019-04" db="EMBL/GenBank/DDBJ databases">
        <title>Microbes associate with the intestines of laboratory mice.</title>
        <authorList>
            <person name="Navarre W."/>
            <person name="Wong E."/>
            <person name="Huang K."/>
            <person name="Tropini C."/>
            <person name="Ng K."/>
            <person name="Yu B."/>
        </authorList>
    </citation>
    <scope>NUCLEOTIDE SEQUENCE [LARGE SCALE GENOMIC DNA]</scope>
    <source>
        <strain evidence="4 5">NM70_E10</strain>
    </source>
</reference>
<keyword evidence="5" id="KW-1185">Reference proteome</keyword>
<proteinExistence type="predicted"/>
<comment type="caution">
    <text evidence="4">The sequence shown here is derived from an EMBL/GenBank/DDBJ whole genome shotgun (WGS) entry which is preliminary data.</text>
</comment>
<evidence type="ECO:0000256" key="1">
    <source>
        <dbReference type="SAM" id="MobiDB-lite"/>
    </source>
</evidence>
<feature type="signal peptide" evidence="2">
    <location>
        <begin position="1"/>
        <end position="17"/>
    </location>
</feature>
<dbReference type="Pfam" id="PF13149">
    <property type="entry name" value="Mfa_like_1"/>
    <property type="match status" value="1"/>
</dbReference>
<dbReference type="Pfam" id="PF13004">
    <property type="entry name" value="BACON"/>
    <property type="match status" value="1"/>
</dbReference>
<keyword evidence="2" id="KW-0732">Signal</keyword>
<name>A0A4S2AZF9_9BACE</name>
<evidence type="ECO:0000313" key="4">
    <source>
        <dbReference type="EMBL" id="TGY06184.1"/>
    </source>
</evidence>
<sequence length="400" mass="44010">MKKNCLMYFPVFMFALAACQNDADPMEEGYIASTELKEITSCVFQVSLAESPLSRTAINDLRVEWNQGDKLGLFCGGREENTPNVKFTVNESGKNASIKSEGDMTWQWDNDTYVYGYYPYSENSNIIAGSLYFELPDEQVQTDEQASQLSQYDYLVAAPVDCASADIKLNFQHIMTWLDFSFTNTGTELVTVKGVDIATATPMFAKNAKMNITKEQQELEVIPQDKIDKLSVAANGDWATVEPDKTIKLRMAVFPCDLTGASLAITVRTDAGNVEISRADKNLQMGKRYTVEIPSPVLAATNSLTFESTGGDVTLDITSNMEWDVTAYPDWVEMNLLTGKDNAQIVVTAKPNAAETSRTGKITLQSKYGKKNVEIEVIQAGSSHSAGVPDQGEGGSWDNE</sequence>
<dbReference type="RefSeq" id="WP_136013969.1">
    <property type="nucleotide sequence ID" value="NZ_CAJTBC010000009.1"/>
</dbReference>
<dbReference type="CDD" id="cd13120">
    <property type="entry name" value="BF2867_like_N"/>
    <property type="match status" value="1"/>
</dbReference>
<feature type="region of interest" description="Disordered" evidence="1">
    <location>
        <begin position="380"/>
        <end position="400"/>
    </location>
</feature>
<dbReference type="PROSITE" id="PS51257">
    <property type="entry name" value="PROKAR_LIPOPROTEIN"/>
    <property type="match status" value="1"/>
</dbReference>
<dbReference type="InterPro" id="IPR042278">
    <property type="entry name" value="Mfa-like_1_N"/>
</dbReference>
<dbReference type="InterPro" id="IPR024361">
    <property type="entry name" value="BACON"/>
</dbReference>
<feature type="chain" id="PRO_5020988600" description="BACON domain-containing protein" evidence="2">
    <location>
        <begin position="18"/>
        <end position="400"/>
    </location>
</feature>
<dbReference type="AlphaFoldDB" id="A0A4S2AZF9"/>
<dbReference type="InterPro" id="IPR025049">
    <property type="entry name" value="Mfa-like_1"/>
</dbReference>
<dbReference type="Gene3D" id="2.60.40.2620">
    <property type="entry name" value="Fimbrillin-like"/>
    <property type="match status" value="1"/>
</dbReference>
<dbReference type="EMBL" id="SRZA01000015">
    <property type="protein sequence ID" value="TGY06184.1"/>
    <property type="molecule type" value="Genomic_DNA"/>
</dbReference>
<organism evidence="4 5">
    <name type="scientific">Bacteroides acidifaciens</name>
    <dbReference type="NCBI Taxonomy" id="85831"/>
    <lineage>
        <taxon>Bacteria</taxon>
        <taxon>Pseudomonadati</taxon>
        <taxon>Bacteroidota</taxon>
        <taxon>Bacteroidia</taxon>
        <taxon>Bacteroidales</taxon>
        <taxon>Bacteroidaceae</taxon>
        <taxon>Bacteroides</taxon>
    </lineage>
</organism>
<accession>A0A4S2AZF9</accession>
<evidence type="ECO:0000259" key="3">
    <source>
        <dbReference type="Pfam" id="PF13004"/>
    </source>
</evidence>
<evidence type="ECO:0000256" key="2">
    <source>
        <dbReference type="SAM" id="SignalP"/>
    </source>
</evidence>